<feature type="compositionally biased region" description="Basic residues" evidence="1">
    <location>
        <begin position="55"/>
        <end position="64"/>
    </location>
</feature>
<feature type="compositionally biased region" description="Low complexity" evidence="1">
    <location>
        <begin position="38"/>
        <end position="54"/>
    </location>
</feature>
<name>A0AAN7VZN9_9PEZI</name>
<accession>A0AAN7VZN9</accession>
<reference evidence="2" key="1">
    <citation type="submission" date="2023-08" db="EMBL/GenBank/DDBJ databases">
        <title>Black Yeasts Isolated from many extreme environments.</title>
        <authorList>
            <person name="Coleine C."/>
            <person name="Stajich J.E."/>
            <person name="Selbmann L."/>
        </authorList>
    </citation>
    <scope>NUCLEOTIDE SEQUENCE</scope>
    <source>
        <strain evidence="2">CCFEE 5810</strain>
    </source>
</reference>
<feature type="compositionally biased region" description="Low complexity" evidence="1">
    <location>
        <begin position="168"/>
        <end position="177"/>
    </location>
</feature>
<organism evidence="2 3">
    <name type="scientific">Elasticomyces elasticus</name>
    <dbReference type="NCBI Taxonomy" id="574655"/>
    <lineage>
        <taxon>Eukaryota</taxon>
        <taxon>Fungi</taxon>
        <taxon>Dikarya</taxon>
        <taxon>Ascomycota</taxon>
        <taxon>Pezizomycotina</taxon>
        <taxon>Dothideomycetes</taxon>
        <taxon>Dothideomycetidae</taxon>
        <taxon>Mycosphaerellales</taxon>
        <taxon>Teratosphaeriaceae</taxon>
        <taxon>Elasticomyces</taxon>
    </lineage>
</organism>
<feature type="region of interest" description="Disordered" evidence="1">
    <location>
        <begin position="316"/>
        <end position="341"/>
    </location>
</feature>
<feature type="region of interest" description="Disordered" evidence="1">
    <location>
        <begin position="155"/>
        <end position="187"/>
    </location>
</feature>
<dbReference type="AlphaFoldDB" id="A0AAN7VZN9"/>
<evidence type="ECO:0000313" key="3">
    <source>
        <dbReference type="Proteomes" id="UP001310594"/>
    </source>
</evidence>
<dbReference type="EMBL" id="JAVRQU010000018">
    <property type="protein sequence ID" value="KAK5692876.1"/>
    <property type="molecule type" value="Genomic_DNA"/>
</dbReference>
<sequence length="583" mass="63687">MSDSSDDEIVVKIKAEEEDDDDCIVVASATDKRKRVLSTASDLTPSSSSTSTSTRRSKRHRRVHAASSSTTPAVAVASARKPYTVLYTAQAPTSDKNIEYVGVRELSAAEEKERANITTYCKNTSVLASVDAANAKASQFAALDDKRGTVTADPAANSTQLIPVGNASSPPQQLEQPPQTPSASSSNTLVSIPVRKHSPAAQKVYTVLYHAEAFKSSNDQRPETRPAAILLGVFGSVGAANTKASQFADTRLVDEIEDGFEDVQDSYEGLSAREGLGYGCHGTRSFARDGRVRFCVNSFHTGPKTLSVQEHDLHRPTVPRAASDPRRLPSATTGTSAVTVGEASQGDKRVYAVLYHAVGTLQAHVPGMALPLEEPEATTVGIYDSLGAANSTASRVANEHTPSYQKFEDVDDPEEMLVSEKLDAATCTRSYAIDGRVRFCLNTYVHGTKTVAVTEHLLRADAPNRNPDLPRYEFAVLHRLIQEERPSSEMIETFPFEERGVYKSLEEANKTALDLSVHHHAGLTREAGIWTRKQLWPCPDEADIRLSSRGNYGEMRYVFWQLDGVEPTQSNCAWYVVERRRLP</sequence>
<proteinExistence type="predicted"/>
<protein>
    <submittedName>
        <fullName evidence="2">Uncharacterized protein</fullName>
    </submittedName>
</protein>
<evidence type="ECO:0000256" key="1">
    <source>
        <dbReference type="SAM" id="MobiDB-lite"/>
    </source>
</evidence>
<feature type="region of interest" description="Disordered" evidence="1">
    <location>
        <begin position="33"/>
        <end position="74"/>
    </location>
</feature>
<dbReference type="Proteomes" id="UP001310594">
    <property type="component" value="Unassembled WGS sequence"/>
</dbReference>
<comment type="caution">
    <text evidence="2">The sequence shown here is derived from an EMBL/GenBank/DDBJ whole genome shotgun (WGS) entry which is preliminary data.</text>
</comment>
<evidence type="ECO:0000313" key="2">
    <source>
        <dbReference type="EMBL" id="KAK5692876.1"/>
    </source>
</evidence>
<feature type="compositionally biased region" description="Low complexity" evidence="1">
    <location>
        <begin position="65"/>
        <end position="74"/>
    </location>
</feature>
<gene>
    <name evidence="2" type="ORF">LTR97_010352</name>
</gene>